<dbReference type="InterPro" id="IPR019050">
    <property type="entry name" value="FDF_dom"/>
</dbReference>
<feature type="short sequence motif" description="FFD box" evidence="1">
    <location>
        <begin position="155"/>
        <end position="170"/>
    </location>
</feature>
<dbReference type="Pfam" id="PF09532">
    <property type="entry name" value="FDF"/>
    <property type="match status" value="1"/>
</dbReference>
<keyword evidence="5" id="KW-1185">Reference proteome</keyword>
<dbReference type="EMBL" id="JADCNL010000004">
    <property type="protein sequence ID" value="KAG0485635.1"/>
    <property type="molecule type" value="Genomic_DNA"/>
</dbReference>
<organism evidence="4 5">
    <name type="scientific">Vanilla planifolia</name>
    <name type="common">Vanilla</name>
    <dbReference type="NCBI Taxonomy" id="51239"/>
    <lineage>
        <taxon>Eukaryota</taxon>
        <taxon>Viridiplantae</taxon>
        <taxon>Streptophyta</taxon>
        <taxon>Embryophyta</taxon>
        <taxon>Tracheophyta</taxon>
        <taxon>Spermatophyta</taxon>
        <taxon>Magnoliopsida</taxon>
        <taxon>Liliopsida</taxon>
        <taxon>Asparagales</taxon>
        <taxon>Orchidaceae</taxon>
        <taxon>Vanilloideae</taxon>
        <taxon>Vanilleae</taxon>
        <taxon>Vanilla</taxon>
    </lineage>
</organism>
<dbReference type="Proteomes" id="UP000636800">
    <property type="component" value="Unassembled WGS sequence"/>
</dbReference>
<protein>
    <recommendedName>
        <fullName evidence="3">FFD box profile domain-containing protein</fullName>
    </recommendedName>
</protein>
<dbReference type="GO" id="GO:0034063">
    <property type="term" value="P:stress granule assembly"/>
    <property type="evidence" value="ECO:0007669"/>
    <property type="project" value="TreeGrafter"/>
</dbReference>
<dbReference type="GO" id="GO:0033962">
    <property type="term" value="P:P-body assembly"/>
    <property type="evidence" value="ECO:0007669"/>
    <property type="project" value="TreeGrafter"/>
</dbReference>
<accession>A0A835V6K5</accession>
<dbReference type="PANTHER" id="PTHR13586:SF0">
    <property type="entry name" value="TRAILER HITCH, ISOFORM H"/>
    <property type="match status" value="1"/>
</dbReference>
<feature type="domain" description="FFD box profile" evidence="3">
    <location>
        <begin position="155"/>
        <end position="170"/>
    </location>
</feature>
<dbReference type="PANTHER" id="PTHR13586">
    <property type="entry name" value="SCD6 PROTEIN-RELATED"/>
    <property type="match status" value="1"/>
</dbReference>
<feature type="compositionally biased region" description="Basic residues" evidence="2">
    <location>
        <begin position="93"/>
        <end position="102"/>
    </location>
</feature>
<dbReference type="SMART" id="SM01199">
    <property type="entry name" value="FDF"/>
    <property type="match status" value="1"/>
</dbReference>
<evidence type="ECO:0000256" key="1">
    <source>
        <dbReference type="PROSITE-ProRule" id="PRU00846"/>
    </source>
</evidence>
<feature type="region of interest" description="Disordered" evidence="2">
    <location>
        <begin position="115"/>
        <end position="150"/>
    </location>
</feature>
<gene>
    <name evidence="4" type="ORF">HPP92_009714</name>
</gene>
<reference evidence="4 5" key="1">
    <citation type="journal article" date="2020" name="Nat. Food">
        <title>A phased Vanilla planifolia genome enables genetic improvement of flavour and production.</title>
        <authorList>
            <person name="Hasing T."/>
            <person name="Tang H."/>
            <person name="Brym M."/>
            <person name="Khazi F."/>
            <person name="Huang T."/>
            <person name="Chambers A.H."/>
        </authorList>
    </citation>
    <scope>NUCLEOTIDE SEQUENCE [LARGE SCALE GENOMIC DNA]</scope>
    <source>
        <tissue evidence="4">Leaf</tissue>
    </source>
</reference>
<dbReference type="AlphaFoldDB" id="A0A835V6K5"/>
<name>A0A835V6K5_VANPL</name>
<feature type="region of interest" description="Disordered" evidence="2">
    <location>
        <begin position="82"/>
        <end position="102"/>
    </location>
</feature>
<comment type="caution">
    <text evidence="4">The sequence shown here is derived from an EMBL/GenBank/DDBJ whole genome shotgun (WGS) entry which is preliminary data.</text>
</comment>
<evidence type="ECO:0000256" key="2">
    <source>
        <dbReference type="SAM" id="MobiDB-lite"/>
    </source>
</evidence>
<sequence>MGTSSSKQAELPINLVTPSQLMQPTHAYVFPLGNPSEEVKIPEPQNLELESEIKPYAIVKEPISSLPRQAYHKLCLKPMEDLEEEQRQEMSTHGRRPSSRRVRFSAMNEKFNKDQVWGHLGRSRSHSVGRNEEEEADGFEEGVSISHSPSSNIKPVYVKDDFFDTISCSSNSSRIRFSEQLKIDTEE</sequence>
<dbReference type="GO" id="GO:0003729">
    <property type="term" value="F:mRNA binding"/>
    <property type="evidence" value="ECO:0007669"/>
    <property type="project" value="TreeGrafter"/>
</dbReference>
<evidence type="ECO:0000313" key="5">
    <source>
        <dbReference type="Proteomes" id="UP000636800"/>
    </source>
</evidence>
<dbReference type="InterPro" id="IPR025761">
    <property type="entry name" value="FFD_box"/>
</dbReference>
<proteinExistence type="predicted"/>
<dbReference type="OrthoDB" id="643149at2759"/>
<evidence type="ECO:0000259" key="3">
    <source>
        <dbReference type="PROSITE" id="PS51513"/>
    </source>
</evidence>
<dbReference type="GO" id="GO:0000932">
    <property type="term" value="C:P-body"/>
    <property type="evidence" value="ECO:0007669"/>
    <property type="project" value="TreeGrafter"/>
</dbReference>
<evidence type="ECO:0000313" key="4">
    <source>
        <dbReference type="EMBL" id="KAG0485635.1"/>
    </source>
</evidence>
<dbReference type="PROSITE" id="PS51513">
    <property type="entry name" value="FFD"/>
    <property type="match status" value="1"/>
</dbReference>